<dbReference type="SMART" id="SM00257">
    <property type="entry name" value="LysM"/>
    <property type="match status" value="1"/>
</dbReference>
<sequence length="339" mass="37497">MAEQASGLRFDIYERVPLNQELNGLEDLDQLELIPNIEVRSEGEQAVLNGSLRLEAQLASNGAISGPTFEHDIPVEITLPMGRISDLEQVGVEIEHFDVDLASGRSLNVTGVLLLKGVEVARGGNEQQWADAEQEEVFVYNAAKADQEEQAHISAAGHRGQNEEVGAKEEQAETLSAGSLFASAQSVGQDVSEQGEKAQQEADALREPKIAFSSKPADEETAGQEQEQALFSQPLPNLSPEEYVYAAEEAPQPQQQVPQDIPVQESVPATDQLEWKKLFLSKNQDDHPFSRMRMCIVQKEETLDDIAARYEMNPREILLCNRLSESQSVYEGQIIYIPK</sequence>
<name>A0A8J4H3A1_9BACL</name>
<dbReference type="EMBL" id="BOVK01000041">
    <property type="protein sequence ID" value="GIQ70187.1"/>
    <property type="molecule type" value="Genomic_DNA"/>
</dbReference>
<accession>A0A8J4H3A1</accession>
<dbReference type="Gene3D" id="3.10.350.10">
    <property type="entry name" value="LysM domain"/>
    <property type="match status" value="1"/>
</dbReference>
<evidence type="ECO:0000313" key="3">
    <source>
        <dbReference type="EMBL" id="GIQ70187.1"/>
    </source>
</evidence>
<comment type="caution">
    <text evidence="3">The sequence shown here is derived from an EMBL/GenBank/DDBJ whole genome shotgun (WGS) entry which is preliminary data.</text>
</comment>
<evidence type="ECO:0000256" key="1">
    <source>
        <dbReference type="SAM" id="MobiDB-lite"/>
    </source>
</evidence>
<evidence type="ECO:0000259" key="2">
    <source>
        <dbReference type="PROSITE" id="PS51782"/>
    </source>
</evidence>
<feature type="region of interest" description="Disordered" evidence="1">
    <location>
        <begin position="186"/>
        <end position="208"/>
    </location>
</feature>
<reference evidence="3" key="1">
    <citation type="submission" date="2021-04" db="EMBL/GenBank/DDBJ databases">
        <title>Draft genome sequence of Xylanibacillus composti strain K13.</title>
        <authorList>
            <person name="Uke A."/>
            <person name="Chhe C."/>
            <person name="Baramee S."/>
            <person name="Kosugi A."/>
        </authorList>
    </citation>
    <scope>NUCLEOTIDE SEQUENCE</scope>
    <source>
        <strain evidence="3">K13</strain>
    </source>
</reference>
<dbReference type="RefSeq" id="WP_213412951.1">
    <property type="nucleotide sequence ID" value="NZ_BOVK01000041.1"/>
</dbReference>
<feature type="region of interest" description="Disordered" evidence="1">
    <location>
        <begin position="149"/>
        <end position="174"/>
    </location>
</feature>
<dbReference type="Pfam" id="PF01476">
    <property type="entry name" value="LysM"/>
    <property type="match status" value="1"/>
</dbReference>
<dbReference type="Pfam" id="PF20918">
    <property type="entry name" value="SPOCS_spoVID-N"/>
    <property type="match status" value="1"/>
</dbReference>
<dbReference type="CDD" id="cd00118">
    <property type="entry name" value="LysM"/>
    <property type="match status" value="1"/>
</dbReference>
<keyword evidence="4" id="KW-1185">Reference proteome</keyword>
<feature type="domain" description="LysM" evidence="2">
    <location>
        <begin position="293"/>
        <end position="337"/>
    </location>
</feature>
<dbReference type="PROSITE" id="PS51782">
    <property type="entry name" value="LYSM"/>
    <property type="match status" value="1"/>
</dbReference>
<dbReference type="InterPro" id="IPR036779">
    <property type="entry name" value="LysM_dom_sf"/>
</dbReference>
<feature type="compositionally biased region" description="Basic and acidic residues" evidence="1">
    <location>
        <begin position="194"/>
        <end position="208"/>
    </location>
</feature>
<protein>
    <recommendedName>
        <fullName evidence="2">LysM domain-containing protein</fullName>
    </recommendedName>
</protein>
<feature type="compositionally biased region" description="Basic and acidic residues" evidence="1">
    <location>
        <begin position="160"/>
        <end position="171"/>
    </location>
</feature>
<dbReference type="InterPro" id="IPR048862">
    <property type="entry name" value="SPOCS_spoVID_N"/>
</dbReference>
<dbReference type="AlphaFoldDB" id="A0A8J4H3A1"/>
<dbReference type="SUPFAM" id="SSF54106">
    <property type="entry name" value="LysM domain"/>
    <property type="match status" value="1"/>
</dbReference>
<gene>
    <name evidence="3" type="ORF">XYCOK13_30110</name>
</gene>
<organism evidence="3 4">
    <name type="scientific">Xylanibacillus composti</name>
    <dbReference type="NCBI Taxonomy" id="1572762"/>
    <lineage>
        <taxon>Bacteria</taxon>
        <taxon>Bacillati</taxon>
        <taxon>Bacillota</taxon>
        <taxon>Bacilli</taxon>
        <taxon>Bacillales</taxon>
        <taxon>Paenibacillaceae</taxon>
        <taxon>Xylanibacillus</taxon>
    </lineage>
</organism>
<evidence type="ECO:0000313" key="4">
    <source>
        <dbReference type="Proteomes" id="UP000677918"/>
    </source>
</evidence>
<proteinExistence type="predicted"/>
<dbReference type="Proteomes" id="UP000677918">
    <property type="component" value="Unassembled WGS sequence"/>
</dbReference>
<dbReference type="InterPro" id="IPR018392">
    <property type="entry name" value="LysM"/>
</dbReference>